<reference evidence="2" key="1">
    <citation type="submission" date="2023-11" db="EMBL/GenBank/DDBJ databases">
        <title>Genome assemblies of two species of porcelain crab, Petrolisthes cinctipes and Petrolisthes manimaculis (Anomura: Porcellanidae).</title>
        <authorList>
            <person name="Angst P."/>
        </authorList>
    </citation>
    <scope>NUCLEOTIDE SEQUENCE</scope>
    <source>
        <strain evidence="2">PB745_02</strain>
        <tissue evidence="2">Gill</tissue>
    </source>
</reference>
<keyword evidence="3" id="KW-1185">Reference proteome</keyword>
<evidence type="ECO:0000313" key="3">
    <source>
        <dbReference type="Proteomes" id="UP001292094"/>
    </source>
</evidence>
<sequence length="272" mass="28759">MVSTPGGRAPWRSWSSVSTSSSNCSWHSACTPQELSGGPPVDQPLDDGILGDGAVWASPGGPWWGSGPDSPWSLPPGWGNHSPVSSPVASLSRTARGRRPSVVAALLAPDLPRCHSAPRPVIAPPRQLDTSAFRRYYEDSVVGVGGCGGGGVGVGVGSEGRCEGFGLGCLALARPTKLEGLVKLFAQSLHLVLAAMCSRKARRRDRDCSAAPEQEPKLYLEETVLERKIPETDLRQLVDLPPGLGYEEWLASHNISTCTFLYPFPSSSSSSS</sequence>
<dbReference type="SUPFAM" id="SSF101152">
    <property type="entry name" value="Mob1/phocein"/>
    <property type="match status" value="1"/>
</dbReference>
<evidence type="ECO:0000313" key="2">
    <source>
        <dbReference type="EMBL" id="KAK4317604.1"/>
    </source>
</evidence>
<feature type="region of interest" description="Disordered" evidence="1">
    <location>
        <begin position="26"/>
        <end position="78"/>
    </location>
</feature>
<comment type="caution">
    <text evidence="2">The sequence shown here is derived from an EMBL/GenBank/DDBJ whole genome shotgun (WGS) entry which is preliminary data.</text>
</comment>
<dbReference type="EMBL" id="JAWZYT010000910">
    <property type="protein sequence ID" value="KAK4317604.1"/>
    <property type="molecule type" value="Genomic_DNA"/>
</dbReference>
<dbReference type="AlphaFoldDB" id="A0AAE1PZU9"/>
<accession>A0AAE1PZU9</accession>
<organism evidence="2 3">
    <name type="scientific">Petrolisthes manimaculis</name>
    <dbReference type="NCBI Taxonomy" id="1843537"/>
    <lineage>
        <taxon>Eukaryota</taxon>
        <taxon>Metazoa</taxon>
        <taxon>Ecdysozoa</taxon>
        <taxon>Arthropoda</taxon>
        <taxon>Crustacea</taxon>
        <taxon>Multicrustacea</taxon>
        <taxon>Malacostraca</taxon>
        <taxon>Eumalacostraca</taxon>
        <taxon>Eucarida</taxon>
        <taxon>Decapoda</taxon>
        <taxon>Pleocyemata</taxon>
        <taxon>Anomura</taxon>
        <taxon>Galatheoidea</taxon>
        <taxon>Porcellanidae</taxon>
        <taxon>Petrolisthes</taxon>
    </lineage>
</organism>
<evidence type="ECO:0000256" key="1">
    <source>
        <dbReference type="SAM" id="MobiDB-lite"/>
    </source>
</evidence>
<feature type="compositionally biased region" description="Low complexity" evidence="1">
    <location>
        <begin position="58"/>
        <end position="78"/>
    </location>
</feature>
<protein>
    <submittedName>
        <fullName evidence="2">Uncharacterized protein</fullName>
    </submittedName>
</protein>
<proteinExistence type="predicted"/>
<dbReference type="InterPro" id="IPR036703">
    <property type="entry name" value="MOB_kinase_act_sf"/>
</dbReference>
<dbReference type="Proteomes" id="UP001292094">
    <property type="component" value="Unassembled WGS sequence"/>
</dbReference>
<name>A0AAE1PZU9_9EUCA</name>
<gene>
    <name evidence="2" type="ORF">Pmani_011311</name>
</gene>